<comment type="caution">
    <text evidence="2">The sequence shown here is derived from an EMBL/GenBank/DDBJ whole genome shotgun (WGS) entry which is preliminary data.</text>
</comment>
<reference evidence="2" key="1">
    <citation type="submission" date="2022-10" db="EMBL/GenBank/DDBJ databases">
        <title>Tapping the CABI collections for fungal endophytes: first genome assemblies for Collariella, Neodidymelliopsis, Ascochyta clinopodiicola, Didymella pomorum, Didymosphaeria variabile, Neocosmospora piperis and Neocucurbitaria cava.</title>
        <authorList>
            <person name="Hill R."/>
        </authorList>
    </citation>
    <scope>NUCLEOTIDE SEQUENCE</scope>
    <source>
        <strain evidence="2">IMI 355082</strain>
    </source>
</reference>
<proteinExistence type="predicted"/>
<dbReference type="InterPro" id="IPR000722">
    <property type="entry name" value="RNA_pol_asu"/>
</dbReference>
<dbReference type="GO" id="GO:0003677">
    <property type="term" value="F:DNA binding"/>
    <property type="evidence" value="ECO:0007669"/>
    <property type="project" value="InterPro"/>
</dbReference>
<organism evidence="2 3">
    <name type="scientific">Gnomoniopsis smithogilvyi</name>
    <dbReference type="NCBI Taxonomy" id="1191159"/>
    <lineage>
        <taxon>Eukaryota</taxon>
        <taxon>Fungi</taxon>
        <taxon>Dikarya</taxon>
        <taxon>Ascomycota</taxon>
        <taxon>Pezizomycotina</taxon>
        <taxon>Sordariomycetes</taxon>
        <taxon>Sordariomycetidae</taxon>
        <taxon>Diaporthales</taxon>
        <taxon>Gnomoniaceae</taxon>
        <taxon>Gnomoniopsis</taxon>
    </lineage>
</organism>
<dbReference type="Gene3D" id="2.40.40.20">
    <property type="match status" value="1"/>
</dbReference>
<gene>
    <name evidence="2" type="ORF">N0V93_010355</name>
</gene>
<dbReference type="GO" id="GO:0006351">
    <property type="term" value="P:DNA-templated transcription"/>
    <property type="evidence" value="ECO:0007669"/>
    <property type="project" value="InterPro"/>
</dbReference>
<name>A0A9W8YHP2_9PEZI</name>
<evidence type="ECO:0000259" key="1">
    <source>
        <dbReference type="Pfam" id="PF00623"/>
    </source>
</evidence>
<feature type="domain" description="RNA polymerase alpha subunit" evidence="1">
    <location>
        <begin position="79"/>
        <end position="159"/>
    </location>
</feature>
<dbReference type="Proteomes" id="UP001140453">
    <property type="component" value="Unassembled WGS sequence"/>
</dbReference>
<dbReference type="Pfam" id="PF00623">
    <property type="entry name" value="RNA_pol_Rpb1_2"/>
    <property type="match status" value="1"/>
</dbReference>
<dbReference type="GO" id="GO:0003899">
    <property type="term" value="F:DNA-directed RNA polymerase activity"/>
    <property type="evidence" value="ECO:0007669"/>
    <property type="project" value="InterPro"/>
</dbReference>
<sequence>MTSLSFRSGDIRTQYYIATSNAFQEDSSECLMDLASTKCGKYGHLQSVMSTPVSGSVRLVCAPHNDPDPRVIFISNNLASKIMFCTVEEVSPGVTESIYSERTLIEGDYVVLERAPSLSKYNIQPLRVLYWGEDCMRIHTKVFSYFHRDYDRDEGHIYALGNFESIQ</sequence>
<dbReference type="EMBL" id="JAPEVB010000008">
    <property type="protein sequence ID" value="KAJ4385294.1"/>
    <property type="molecule type" value="Genomic_DNA"/>
</dbReference>
<protein>
    <recommendedName>
        <fullName evidence="1">RNA polymerase alpha subunit domain-containing protein</fullName>
    </recommendedName>
</protein>
<evidence type="ECO:0000313" key="3">
    <source>
        <dbReference type="Proteomes" id="UP001140453"/>
    </source>
</evidence>
<keyword evidence="3" id="KW-1185">Reference proteome</keyword>
<accession>A0A9W8YHP2</accession>
<dbReference type="SUPFAM" id="SSF64484">
    <property type="entry name" value="beta and beta-prime subunits of DNA dependent RNA-polymerase"/>
    <property type="match status" value="1"/>
</dbReference>
<dbReference type="AlphaFoldDB" id="A0A9W8YHP2"/>
<dbReference type="OrthoDB" id="4540844at2759"/>
<evidence type="ECO:0000313" key="2">
    <source>
        <dbReference type="EMBL" id="KAJ4385294.1"/>
    </source>
</evidence>